<organism evidence="7">
    <name type="scientific">uncultured Alphaproteobacteria bacterium</name>
    <dbReference type="NCBI Taxonomy" id="91750"/>
    <lineage>
        <taxon>Bacteria</taxon>
        <taxon>Pseudomonadati</taxon>
        <taxon>Pseudomonadota</taxon>
        <taxon>Alphaproteobacteria</taxon>
        <taxon>environmental samples</taxon>
    </lineage>
</organism>
<dbReference type="GO" id="GO:0051082">
    <property type="term" value="F:unfolded protein binding"/>
    <property type="evidence" value="ECO:0007669"/>
    <property type="project" value="InterPro"/>
</dbReference>
<evidence type="ECO:0000256" key="5">
    <source>
        <dbReference type="ARBA" id="ARBA00023186"/>
    </source>
</evidence>
<dbReference type="AlphaFoldDB" id="A0A212KAH0"/>
<dbReference type="PANTHER" id="PTHR36918">
    <property type="match status" value="1"/>
</dbReference>
<dbReference type="PRINTS" id="PR01594">
    <property type="entry name" value="SECBCHAPRONE"/>
</dbReference>
<evidence type="ECO:0000256" key="3">
    <source>
        <dbReference type="ARBA" id="ARBA00022927"/>
    </source>
</evidence>
<keyword evidence="2 6" id="KW-0813">Transport</keyword>
<keyword evidence="4 6" id="KW-0811">Translocation</keyword>
<keyword evidence="5 6" id="KW-0143">Chaperone</keyword>
<dbReference type="Pfam" id="PF02556">
    <property type="entry name" value="SecB"/>
    <property type="match status" value="1"/>
</dbReference>
<protein>
    <recommendedName>
        <fullName evidence="6">Protein-export protein SecB</fullName>
    </recommendedName>
</protein>
<keyword evidence="3 6" id="KW-0653">Protein transport</keyword>
<dbReference type="GO" id="GO:0015031">
    <property type="term" value="P:protein transport"/>
    <property type="evidence" value="ECO:0007669"/>
    <property type="project" value="UniProtKB-UniRule"/>
</dbReference>
<dbReference type="GO" id="GO:0005737">
    <property type="term" value="C:cytoplasm"/>
    <property type="evidence" value="ECO:0007669"/>
    <property type="project" value="UniProtKB-SubCell"/>
</dbReference>
<comment type="function">
    <text evidence="6">One of the proteins required for the normal export of preproteins out of the cell cytoplasm. It is a molecular chaperone that binds to a subset of precursor proteins, maintaining them in a translocation-competent state. It also specifically binds to its receptor SecA.</text>
</comment>
<keyword evidence="6" id="KW-0963">Cytoplasm</keyword>
<evidence type="ECO:0000256" key="4">
    <source>
        <dbReference type="ARBA" id="ARBA00023010"/>
    </source>
</evidence>
<dbReference type="GO" id="GO:0006457">
    <property type="term" value="P:protein folding"/>
    <property type="evidence" value="ECO:0007669"/>
    <property type="project" value="UniProtKB-UniRule"/>
</dbReference>
<evidence type="ECO:0000256" key="2">
    <source>
        <dbReference type="ARBA" id="ARBA00022448"/>
    </source>
</evidence>
<dbReference type="InterPro" id="IPR035958">
    <property type="entry name" value="SecB-like_sf"/>
</dbReference>
<gene>
    <name evidence="6 7" type="primary">secB</name>
    <name evidence="7" type="ORF">KL86APRO_12445</name>
</gene>
<dbReference type="NCBIfam" id="TIGR00809">
    <property type="entry name" value="secB"/>
    <property type="match status" value="1"/>
</dbReference>
<comment type="similarity">
    <text evidence="1 6">Belongs to the SecB family.</text>
</comment>
<dbReference type="Gene3D" id="3.10.420.10">
    <property type="entry name" value="SecB-like"/>
    <property type="match status" value="1"/>
</dbReference>
<dbReference type="NCBIfam" id="NF004392">
    <property type="entry name" value="PRK05751.1-3"/>
    <property type="match status" value="1"/>
</dbReference>
<sequence>MSEDAQAAENQPPLAINGQFIKDLSFEAPHVPEIFADMANGNGPAIGIDVDVKAAQLHANMYEVDLLLKVEAKAGEKVAFLVELEFCGIVTLNVAEEHIQPMLFIEVPRHLFPFARAVIASTTRDAGFPPLMIAPIDFVDMFRQRMGEPQGEA</sequence>
<dbReference type="InterPro" id="IPR003708">
    <property type="entry name" value="SecB"/>
</dbReference>
<dbReference type="GO" id="GO:0051262">
    <property type="term" value="P:protein tetramerization"/>
    <property type="evidence" value="ECO:0007669"/>
    <property type="project" value="InterPro"/>
</dbReference>
<evidence type="ECO:0000256" key="6">
    <source>
        <dbReference type="HAMAP-Rule" id="MF_00821"/>
    </source>
</evidence>
<reference evidence="7" key="1">
    <citation type="submission" date="2016-04" db="EMBL/GenBank/DDBJ databases">
        <authorList>
            <person name="Evans L.H."/>
            <person name="Alamgir A."/>
            <person name="Owens N."/>
            <person name="Weber N.D."/>
            <person name="Virtaneva K."/>
            <person name="Barbian K."/>
            <person name="Babar A."/>
            <person name="Rosenke K."/>
        </authorList>
    </citation>
    <scope>NUCLEOTIDE SEQUENCE</scope>
    <source>
        <strain evidence="7">86</strain>
    </source>
</reference>
<evidence type="ECO:0000256" key="1">
    <source>
        <dbReference type="ARBA" id="ARBA00009990"/>
    </source>
</evidence>
<comment type="subunit">
    <text evidence="6">Homotetramer, a dimer of dimers. One homotetramer interacts with 1 SecA dimer.</text>
</comment>
<dbReference type="PANTHER" id="PTHR36918:SF1">
    <property type="entry name" value="PROTEIN-EXPORT PROTEIN SECB"/>
    <property type="match status" value="1"/>
</dbReference>
<evidence type="ECO:0000313" key="7">
    <source>
        <dbReference type="EMBL" id="SBW08739.1"/>
    </source>
</evidence>
<comment type="subcellular location">
    <subcellularLocation>
        <location evidence="6">Cytoplasm</location>
    </subcellularLocation>
</comment>
<dbReference type="SUPFAM" id="SSF54611">
    <property type="entry name" value="SecB-like"/>
    <property type="match status" value="1"/>
</dbReference>
<proteinExistence type="inferred from homology"/>
<dbReference type="EMBL" id="FLUO01000001">
    <property type="protein sequence ID" value="SBW08739.1"/>
    <property type="molecule type" value="Genomic_DNA"/>
</dbReference>
<dbReference type="HAMAP" id="MF_00821">
    <property type="entry name" value="SecB"/>
    <property type="match status" value="1"/>
</dbReference>
<accession>A0A212KAH0</accession>
<name>A0A212KAH0_9PROT</name>